<accession>A0A410M9F0</accession>
<dbReference type="GO" id="GO:0016491">
    <property type="term" value="F:oxidoreductase activity"/>
    <property type="evidence" value="ECO:0007669"/>
    <property type="project" value="UniProtKB-KW"/>
</dbReference>
<organism evidence="4 5">
    <name type="scientific">Halobacillus litoralis</name>
    <dbReference type="NCBI Taxonomy" id="45668"/>
    <lineage>
        <taxon>Bacteria</taxon>
        <taxon>Bacillati</taxon>
        <taxon>Bacillota</taxon>
        <taxon>Bacilli</taxon>
        <taxon>Bacillales</taxon>
        <taxon>Bacillaceae</taxon>
        <taxon>Halobacillus</taxon>
    </lineage>
</organism>
<keyword evidence="2" id="KW-0560">Oxidoreductase</keyword>
<reference evidence="4 5" key="1">
    <citation type="submission" date="2018-01" db="EMBL/GenBank/DDBJ databases">
        <title>The whole genome sequencing and assembly of Halobacillus litoralis ERB031 strain.</title>
        <authorList>
            <person name="Lee S.-J."/>
            <person name="Park M.-K."/>
            <person name="Kim J.-Y."/>
            <person name="Lee Y.-J."/>
            <person name="Yi H."/>
            <person name="Bahn Y.-S."/>
            <person name="Kim J.F."/>
            <person name="Lee D.-W."/>
        </authorList>
    </citation>
    <scope>NUCLEOTIDE SEQUENCE [LARGE SCALE GENOMIC DNA]</scope>
    <source>
        <strain evidence="4 5">ERB 031</strain>
    </source>
</reference>
<dbReference type="AlphaFoldDB" id="A0A410M9F0"/>
<dbReference type="PRINTS" id="PR00080">
    <property type="entry name" value="SDRFAMILY"/>
</dbReference>
<dbReference type="CDD" id="cd05374">
    <property type="entry name" value="17beta-HSD-like_SDR_c"/>
    <property type="match status" value="1"/>
</dbReference>
<sequence length="302" mass="33949">MSQTVLITGSSSGFGYHTTIKCAEKGFKVIATMRNMEKASVFEDGTLAPEVRNLIEVWPLDVTDIDSIKRFEQQLESLDRLDVLVNNAGFAIGGFLEQVPLEAYRRQFETNVFGVIGVTKAVLPLMRRQGRGKIFNVSSVSGLIGFPGLSAYVASKHALEGLSESLRFEVRPFGIDVALIEPGSYQTNIWSSGMELPDTVHDPDSPYSDYTKGLWSALNEESHEKPGKVADFMADLMQKEQLSKLRYPIGSGVRMNVFMKRILPWRWLERTVLKKILGTEKSEGEKRYGTKYRDEWSGRHTV</sequence>
<proteinExistence type="inferred from homology"/>
<protein>
    <submittedName>
        <fullName evidence="4">Short-chain dehydrogenase</fullName>
    </submittedName>
</protein>
<dbReference type="NCBIfam" id="NF005372">
    <property type="entry name" value="PRK06914.1"/>
    <property type="match status" value="1"/>
</dbReference>
<gene>
    <name evidence="4" type="ORF">HLI_03560</name>
</gene>
<evidence type="ECO:0000256" key="2">
    <source>
        <dbReference type="ARBA" id="ARBA00023002"/>
    </source>
</evidence>
<evidence type="ECO:0000313" key="4">
    <source>
        <dbReference type="EMBL" id="QAS51355.1"/>
    </source>
</evidence>
<dbReference type="InterPro" id="IPR036291">
    <property type="entry name" value="NAD(P)-bd_dom_sf"/>
</dbReference>
<dbReference type="KEGG" id="hli:HLI_03560"/>
<dbReference type="PANTHER" id="PTHR43976">
    <property type="entry name" value="SHORT CHAIN DEHYDROGENASE"/>
    <property type="match status" value="1"/>
</dbReference>
<dbReference type="Gene3D" id="3.40.50.720">
    <property type="entry name" value="NAD(P)-binding Rossmann-like Domain"/>
    <property type="match status" value="1"/>
</dbReference>
<dbReference type="PRINTS" id="PR00081">
    <property type="entry name" value="GDHRDH"/>
</dbReference>
<dbReference type="SUPFAM" id="SSF51735">
    <property type="entry name" value="NAD(P)-binding Rossmann-fold domains"/>
    <property type="match status" value="1"/>
</dbReference>
<dbReference type="PANTHER" id="PTHR43976:SF16">
    <property type="entry name" value="SHORT-CHAIN DEHYDROGENASE_REDUCTASE FAMILY PROTEIN"/>
    <property type="match status" value="1"/>
</dbReference>
<evidence type="ECO:0000256" key="3">
    <source>
        <dbReference type="RuleBase" id="RU000363"/>
    </source>
</evidence>
<dbReference type="InterPro" id="IPR002347">
    <property type="entry name" value="SDR_fam"/>
</dbReference>
<comment type="similarity">
    <text evidence="1 3">Belongs to the short-chain dehydrogenases/reductases (SDR) family.</text>
</comment>
<dbReference type="PROSITE" id="PS00061">
    <property type="entry name" value="ADH_SHORT"/>
    <property type="match status" value="1"/>
</dbReference>
<dbReference type="Pfam" id="PF00106">
    <property type="entry name" value="adh_short"/>
    <property type="match status" value="1"/>
</dbReference>
<dbReference type="OrthoDB" id="9775296at2"/>
<evidence type="ECO:0000313" key="5">
    <source>
        <dbReference type="Proteomes" id="UP000287756"/>
    </source>
</evidence>
<dbReference type="RefSeq" id="WP_128523102.1">
    <property type="nucleotide sequence ID" value="NZ_CP026118.1"/>
</dbReference>
<dbReference type="EMBL" id="CP026118">
    <property type="protein sequence ID" value="QAS51355.1"/>
    <property type="molecule type" value="Genomic_DNA"/>
</dbReference>
<dbReference type="Proteomes" id="UP000287756">
    <property type="component" value="Chromosome"/>
</dbReference>
<evidence type="ECO:0000256" key="1">
    <source>
        <dbReference type="ARBA" id="ARBA00006484"/>
    </source>
</evidence>
<dbReference type="InterPro" id="IPR020904">
    <property type="entry name" value="Sc_DH/Rdtase_CS"/>
</dbReference>
<name>A0A410M9F0_9BACI</name>
<dbReference type="InterPro" id="IPR051911">
    <property type="entry name" value="SDR_oxidoreductase"/>
</dbReference>